<gene>
    <name evidence="1" type="ORF">M23134_06523</name>
</gene>
<sequence length="268" mass="30736">MQKNLKRIFFLGIVCLLWQCKTNQASSKKVKVDIAPKASLKLTFKGSRGSNASSVVYHPNKQMYYSVIAGSYRYPLETFDSQGKSIYQARAGMSTRGMWWNPQTKQLERNVKKGIAATQLNQDGYATSDDLKVILKADLHQPNGNSCGVYDLDADEILYYSYEKIYRYSRKDAQLISSYYLIGLPTDGDNLNANSMIYTSKPGMEIGLLDYKNKKVHLFDKKTHKFANTIDLPENTVTSKEYRFGYANDYIWLFDIGERSWVGYKIFK</sequence>
<organism evidence="1 2">
    <name type="scientific">Microscilla marina ATCC 23134</name>
    <dbReference type="NCBI Taxonomy" id="313606"/>
    <lineage>
        <taxon>Bacteria</taxon>
        <taxon>Pseudomonadati</taxon>
        <taxon>Bacteroidota</taxon>
        <taxon>Cytophagia</taxon>
        <taxon>Cytophagales</taxon>
        <taxon>Microscillaceae</taxon>
        <taxon>Microscilla</taxon>
    </lineage>
</organism>
<evidence type="ECO:0000313" key="2">
    <source>
        <dbReference type="Proteomes" id="UP000004095"/>
    </source>
</evidence>
<dbReference type="EMBL" id="AAWS01000025">
    <property type="protein sequence ID" value="EAY27213.1"/>
    <property type="molecule type" value="Genomic_DNA"/>
</dbReference>
<accession>A1ZQQ8</accession>
<proteinExistence type="predicted"/>
<keyword evidence="2" id="KW-1185">Reference proteome</keyword>
<evidence type="ECO:0000313" key="1">
    <source>
        <dbReference type="EMBL" id="EAY27213.1"/>
    </source>
</evidence>
<dbReference type="AlphaFoldDB" id="A1ZQQ8"/>
<dbReference type="RefSeq" id="WP_002699875.1">
    <property type="nucleotide sequence ID" value="NZ_AAWS01000025.1"/>
</dbReference>
<dbReference type="SUPFAM" id="SSF63829">
    <property type="entry name" value="Calcium-dependent phosphotriesterase"/>
    <property type="match status" value="1"/>
</dbReference>
<dbReference type="OrthoDB" id="9805017at2"/>
<protein>
    <submittedName>
        <fullName evidence="1">Uncharacterized protein</fullName>
    </submittedName>
</protein>
<reference evidence="1 2" key="1">
    <citation type="submission" date="2007-01" db="EMBL/GenBank/DDBJ databases">
        <authorList>
            <person name="Haygood M."/>
            <person name="Podell S."/>
            <person name="Anderson C."/>
            <person name="Hopkinson B."/>
            <person name="Roe K."/>
            <person name="Barbeau K."/>
            <person name="Gaasterland T."/>
            <person name="Ferriera S."/>
            <person name="Johnson J."/>
            <person name="Kravitz S."/>
            <person name="Beeson K."/>
            <person name="Sutton G."/>
            <person name="Rogers Y.-H."/>
            <person name="Friedman R."/>
            <person name="Frazier M."/>
            <person name="Venter J.C."/>
        </authorList>
    </citation>
    <scope>NUCLEOTIDE SEQUENCE [LARGE SCALE GENOMIC DNA]</scope>
    <source>
        <strain evidence="1 2">ATCC 23134</strain>
    </source>
</reference>
<name>A1ZQQ8_MICM2</name>
<comment type="caution">
    <text evidence="1">The sequence shown here is derived from an EMBL/GenBank/DDBJ whole genome shotgun (WGS) entry which is preliminary data.</text>
</comment>
<dbReference type="Proteomes" id="UP000004095">
    <property type="component" value="Unassembled WGS sequence"/>
</dbReference>